<dbReference type="Proteomes" id="UP001274830">
    <property type="component" value="Unassembled WGS sequence"/>
</dbReference>
<reference evidence="3" key="1">
    <citation type="submission" date="2023-07" db="EMBL/GenBank/DDBJ databases">
        <title>Black Yeasts Isolated from many extreme environments.</title>
        <authorList>
            <person name="Coleine C."/>
            <person name="Stajich J.E."/>
            <person name="Selbmann L."/>
        </authorList>
    </citation>
    <scope>NUCLEOTIDE SEQUENCE</scope>
    <source>
        <strain evidence="3">CCFEE 5485</strain>
    </source>
</reference>
<evidence type="ECO:0000313" key="4">
    <source>
        <dbReference type="Proteomes" id="UP001274830"/>
    </source>
</evidence>
<gene>
    <name evidence="3" type="ORF">LTR78_000220</name>
</gene>
<keyword evidence="2" id="KW-0732">Signal</keyword>
<comment type="caution">
    <text evidence="3">The sequence shown here is derived from an EMBL/GenBank/DDBJ whole genome shotgun (WGS) entry which is preliminary data.</text>
</comment>
<protein>
    <recommendedName>
        <fullName evidence="5">Lytic polysaccharide monooxygenase</fullName>
    </recommendedName>
</protein>
<feature type="region of interest" description="Disordered" evidence="1">
    <location>
        <begin position="310"/>
        <end position="355"/>
    </location>
</feature>
<dbReference type="AlphaFoldDB" id="A0AAE0WXH9"/>
<sequence>MHFPTTISAAAFLGMLATTTAHMVIHEPVPYGKSTLLNGPLADDGSDFPCKQRPGVYDITSMNTLQVGVPNTLSFMGGATHSGGSCQVSVSLDKEPTKDSQWKVIHSIIGGCPSNVTGNLIEDASSLAASVFSYQIPKGMPNGQYTLAWTWFNKVGNREMYMNCAPITVTGGADNNDVFSKLPDMFVINIPSGQCATVEGEDFVFPSPGDSVETPFSTALGSKTVGSGCAAVTGKGAGSGVASAPASAASGGPASYGSGASSAAMTAPVQASTAPAYSAPASPQSVPAAQATSGADSSIVTVTTMSTVTSASPSSAAVSAPTSSAPAPAYSAPAPAAAPAAAPESGSSSSSNSTTSSGTCSNGAVACSNPGAVVCIGTTQFGLCDISNCAVPEALASGTTCSGGVIARRSVRHGRRQLAGRRRL</sequence>
<feature type="region of interest" description="Disordered" evidence="1">
    <location>
        <begin position="275"/>
        <end position="294"/>
    </location>
</feature>
<feature type="region of interest" description="Disordered" evidence="1">
    <location>
        <begin position="241"/>
        <end position="261"/>
    </location>
</feature>
<dbReference type="EMBL" id="JAUTXT010000001">
    <property type="protein sequence ID" value="KAK3679844.1"/>
    <property type="molecule type" value="Genomic_DNA"/>
</dbReference>
<evidence type="ECO:0000313" key="3">
    <source>
        <dbReference type="EMBL" id="KAK3679844.1"/>
    </source>
</evidence>
<organism evidence="3 4">
    <name type="scientific">Recurvomyces mirabilis</name>
    <dbReference type="NCBI Taxonomy" id="574656"/>
    <lineage>
        <taxon>Eukaryota</taxon>
        <taxon>Fungi</taxon>
        <taxon>Dikarya</taxon>
        <taxon>Ascomycota</taxon>
        <taxon>Pezizomycotina</taxon>
        <taxon>Dothideomycetes</taxon>
        <taxon>Dothideomycetidae</taxon>
        <taxon>Mycosphaerellales</taxon>
        <taxon>Teratosphaeriaceae</taxon>
        <taxon>Recurvomyces</taxon>
    </lineage>
</organism>
<dbReference type="PANTHER" id="PTHR36182:SF2">
    <property type="entry name" value="LYTIC POLYSACCHARIDE MONOOXYGENASE"/>
    <property type="match status" value="1"/>
</dbReference>
<dbReference type="Gene3D" id="2.70.50.70">
    <property type="match status" value="1"/>
</dbReference>
<dbReference type="PANTHER" id="PTHR36182">
    <property type="entry name" value="PROTEIN, PUTATIVE (AFU_ORTHOLOGUE AFUA_6G10930)-RELATED"/>
    <property type="match status" value="1"/>
</dbReference>
<feature type="signal peptide" evidence="2">
    <location>
        <begin position="1"/>
        <end position="21"/>
    </location>
</feature>
<name>A0AAE0WXH9_9PEZI</name>
<feature type="chain" id="PRO_5042291942" description="Lytic polysaccharide monooxygenase" evidence="2">
    <location>
        <begin position="22"/>
        <end position="424"/>
    </location>
</feature>
<accession>A0AAE0WXH9</accession>
<keyword evidence="4" id="KW-1185">Reference proteome</keyword>
<proteinExistence type="predicted"/>
<evidence type="ECO:0000256" key="1">
    <source>
        <dbReference type="SAM" id="MobiDB-lite"/>
    </source>
</evidence>
<evidence type="ECO:0008006" key="5">
    <source>
        <dbReference type="Google" id="ProtNLM"/>
    </source>
</evidence>
<evidence type="ECO:0000256" key="2">
    <source>
        <dbReference type="SAM" id="SignalP"/>
    </source>
</evidence>